<evidence type="ECO:0000313" key="1">
    <source>
        <dbReference type="EMBL" id="CBY10620.1"/>
    </source>
</evidence>
<protein>
    <recommendedName>
        <fullName evidence="4">NAD(P)-binding domain-containing protein</fullName>
    </recommendedName>
</protein>
<dbReference type="PANTHER" id="PTHR14097">
    <property type="entry name" value="OXIDOREDUCTASE HTATIP2"/>
    <property type="match status" value="1"/>
</dbReference>
<dbReference type="GO" id="GO:0051170">
    <property type="term" value="P:import into nucleus"/>
    <property type="evidence" value="ECO:0007669"/>
    <property type="project" value="TreeGrafter"/>
</dbReference>
<dbReference type="OrthoDB" id="430436at2759"/>
<organism evidence="1">
    <name type="scientific">Oikopleura dioica</name>
    <name type="common">Tunicate</name>
    <dbReference type="NCBI Taxonomy" id="34765"/>
    <lineage>
        <taxon>Eukaryota</taxon>
        <taxon>Metazoa</taxon>
        <taxon>Chordata</taxon>
        <taxon>Tunicata</taxon>
        <taxon>Appendicularia</taxon>
        <taxon>Copelata</taxon>
        <taxon>Oikopleuridae</taxon>
        <taxon>Oikopleura</taxon>
    </lineage>
</organism>
<proteinExistence type="predicted"/>
<sequence length="218" mass="24108">MRALIFGWTGETGKELVKQIKGSNLFAGATLAGRRNKDGLDEFFKQEVVDFDNLDPKIFENHEHVFCLLGTTRGKAGKEGFIKVDKDYCENIAKLSKDANASHFHLLTSQGSNANSFFLYPQVKGQVENFCQGLEFPKLTIYQPGLLMCNREESRTGEAIFRTIMKPFNSMLGGSSGSISTELLAAGMLKCVEIGKTGKVANKDLFQLGTEFKSNESK</sequence>
<dbReference type="Proteomes" id="UP000001307">
    <property type="component" value="Unassembled WGS sequence"/>
</dbReference>
<dbReference type="SUPFAM" id="SSF51735">
    <property type="entry name" value="NAD(P)-binding Rossmann-fold domains"/>
    <property type="match status" value="1"/>
</dbReference>
<evidence type="ECO:0008006" key="4">
    <source>
        <dbReference type="Google" id="ProtNLM"/>
    </source>
</evidence>
<dbReference type="PANTHER" id="PTHR14097:SF7">
    <property type="entry name" value="OXIDOREDUCTASE HTATIP2"/>
    <property type="match status" value="1"/>
</dbReference>
<dbReference type="GO" id="GO:0005737">
    <property type="term" value="C:cytoplasm"/>
    <property type="evidence" value="ECO:0007669"/>
    <property type="project" value="TreeGrafter"/>
</dbReference>
<accession>E4XJH7</accession>
<dbReference type="Proteomes" id="UP000011014">
    <property type="component" value="Unassembled WGS sequence"/>
</dbReference>
<keyword evidence="3" id="KW-1185">Reference proteome</keyword>
<evidence type="ECO:0000313" key="2">
    <source>
        <dbReference type="EMBL" id="CBY41963.1"/>
    </source>
</evidence>
<dbReference type="EMBL" id="FN653060">
    <property type="protein sequence ID" value="CBY10620.1"/>
    <property type="molecule type" value="Genomic_DNA"/>
</dbReference>
<reference evidence="1" key="1">
    <citation type="journal article" date="2010" name="Science">
        <title>Plasticity of animal genome architecture unmasked by rapid evolution of a pelagic tunicate.</title>
        <authorList>
            <person name="Denoeud F."/>
            <person name="Henriet S."/>
            <person name="Mungpakdee S."/>
            <person name="Aury J.M."/>
            <person name="Da Silva C."/>
            <person name="Brinkmann H."/>
            <person name="Mikhaleva J."/>
            <person name="Olsen L.C."/>
            <person name="Jubin C."/>
            <person name="Canestro C."/>
            <person name="Bouquet J.M."/>
            <person name="Danks G."/>
            <person name="Poulain J."/>
            <person name="Campsteijn C."/>
            <person name="Adamski M."/>
            <person name="Cross I."/>
            <person name="Yadetie F."/>
            <person name="Muffato M."/>
            <person name="Louis A."/>
            <person name="Butcher S."/>
            <person name="Tsagkogeorga G."/>
            <person name="Konrad A."/>
            <person name="Singh S."/>
            <person name="Jensen M.F."/>
            <person name="Cong E.H."/>
            <person name="Eikeseth-Otteraa H."/>
            <person name="Noel B."/>
            <person name="Anthouard V."/>
            <person name="Porcel B.M."/>
            <person name="Kachouri-Lafond R."/>
            <person name="Nishino A."/>
            <person name="Ugolini M."/>
            <person name="Chourrout P."/>
            <person name="Nishida H."/>
            <person name="Aasland R."/>
            <person name="Huzurbazar S."/>
            <person name="Westhof E."/>
            <person name="Delsuc F."/>
            <person name="Lehrach H."/>
            <person name="Reinhardt R."/>
            <person name="Weissenbach J."/>
            <person name="Roy S.W."/>
            <person name="Artiguenave F."/>
            <person name="Postlethwait J.H."/>
            <person name="Manak J.R."/>
            <person name="Thompson E.M."/>
            <person name="Jaillon O."/>
            <person name="Du Pasquier L."/>
            <person name="Boudinot P."/>
            <person name="Liberles D.A."/>
            <person name="Volff J.N."/>
            <person name="Philippe H."/>
            <person name="Lenhard B."/>
            <person name="Roest Crollius H."/>
            <person name="Wincker P."/>
            <person name="Chourrout D."/>
        </authorList>
    </citation>
    <scope>NUCLEOTIDE SEQUENCE [LARGE SCALE GENOMIC DNA]</scope>
</reference>
<gene>
    <name evidence="1" type="ORF">GSOID_T00012773001</name>
    <name evidence="2" type="ORF">GSOID_T00024062001</name>
</gene>
<dbReference type="InterPro" id="IPR036291">
    <property type="entry name" value="NAD(P)-bd_dom_sf"/>
</dbReference>
<dbReference type="InParanoid" id="E4XJH7"/>
<dbReference type="Gene3D" id="3.40.50.720">
    <property type="entry name" value="NAD(P)-binding Rossmann-like Domain"/>
    <property type="match status" value="1"/>
</dbReference>
<evidence type="ECO:0000313" key="3">
    <source>
        <dbReference type="Proteomes" id="UP000001307"/>
    </source>
</evidence>
<dbReference type="AlphaFoldDB" id="E4XJH7"/>
<dbReference type="EMBL" id="FN656763">
    <property type="protein sequence ID" value="CBY41963.1"/>
    <property type="molecule type" value="Genomic_DNA"/>
</dbReference>
<name>E4XJH7_OIKDI</name>